<dbReference type="InterPro" id="IPR050121">
    <property type="entry name" value="Cytochrome_P450_monoxygenase"/>
</dbReference>
<dbReference type="GO" id="GO:0016705">
    <property type="term" value="F:oxidoreductase activity, acting on paired donors, with incorporation or reduction of molecular oxygen"/>
    <property type="evidence" value="ECO:0007669"/>
    <property type="project" value="InterPro"/>
</dbReference>
<evidence type="ECO:0000256" key="3">
    <source>
        <dbReference type="ARBA" id="ARBA00022723"/>
    </source>
</evidence>
<dbReference type="GO" id="GO:0020037">
    <property type="term" value="F:heme binding"/>
    <property type="evidence" value="ECO:0007669"/>
    <property type="project" value="InterPro"/>
</dbReference>
<dbReference type="PRINTS" id="PR00463">
    <property type="entry name" value="EP450I"/>
</dbReference>
<dbReference type="PANTHER" id="PTHR24305:SF166">
    <property type="entry name" value="CYTOCHROME P450 12A4, MITOCHONDRIAL-RELATED"/>
    <property type="match status" value="1"/>
</dbReference>
<evidence type="ECO:0000313" key="7">
    <source>
        <dbReference type="EMBL" id="RKP06594.1"/>
    </source>
</evidence>
<name>A0A4P9XL69_9FUNG</name>
<organism evidence="7 8">
    <name type="scientific">Thamnocephalis sphaerospora</name>
    <dbReference type="NCBI Taxonomy" id="78915"/>
    <lineage>
        <taxon>Eukaryota</taxon>
        <taxon>Fungi</taxon>
        <taxon>Fungi incertae sedis</taxon>
        <taxon>Zoopagomycota</taxon>
        <taxon>Zoopagomycotina</taxon>
        <taxon>Zoopagomycetes</taxon>
        <taxon>Zoopagales</taxon>
        <taxon>Sigmoideomycetaceae</taxon>
        <taxon>Thamnocephalis</taxon>
    </lineage>
</organism>
<sequence length="478" mass="52265">MWSLLELSVAVAETLLMLVCAYAAYRMVGLLVAPLASVPGPWHTRITGAVHFAALLRGTSWAYVAELHRIYGPIVRLGPNTISITDANAVRLVMSSHRFRKSDIYRVAQFGGESNIVTERDPVLHKSRKKIIAPAFSSVAMASLEPIILDVGINKLVAAIEAQSAGGASVDLRKLLVGMTLDVMGAVAFGSSFDMLGAATHPITSWVYEALIFAFGRFVFGNKLAALLLPKHKRGETALVQYATRMIERRRRLEHPPQDVLQSLISAIDKNTGQGLPSAHVGGSATTSTTLVWAMILLFERPECMARLVAEIVEASPQIDEPITHAKVYRLPYLNAVLREVLRMRSPTSTGLPRVTPRGGTVLCNLLIPGGTDIIVSPYAVNNDIRNYEMPSLFNPDRWLVASKSGSETSRIDMSFSTGVRACLGQNLAWLELRVALATLLRKFKFELLPGQDLRPKLLVLLQPADAKLVVTVSRRDS</sequence>
<dbReference type="PROSITE" id="PS00086">
    <property type="entry name" value="CYTOCHROME_P450"/>
    <property type="match status" value="1"/>
</dbReference>
<keyword evidence="5 6" id="KW-0349">Heme</keyword>
<dbReference type="OrthoDB" id="1470350at2759"/>
<evidence type="ECO:0000256" key="4">
    <source>
        <dbReference type="ARBA" id="ARBA00023004"/>
    </source>
</evidence>
<accession>A0A4P9XL69</accession>
<dbReference type="InterPro" id="IPR001128">
    <property type="entry name" value="Cyt_P450"/>
</dbReference>
<dbReference type="EMBL" id="KZ992853">
    <property type="protein sequence ID" value="RKP06594.1"/>
    <property type="molecule type" value="Genomic_DNA"/>
</dbReference>
<dbReference type="SUPFAM" id="SSF48264">
    <property type="entry name" value="Cytochrome P450"/>
    <property type="match status" value="1"/>
</dbReference>
<dbReference type="Proteomes" id="UP000271241">
    <property type="component" value="Unassembled WGS sequence"/>
</dbReference>
<comment type="similarity">
    <text evidence="2 6">Belongs to the cytochrome P450 family.</text>
</comment>
<dbReference type="InterPro" id="IPR002401">
    <property type="entry name" value="Cyt_P450_E_grp-I"/>
</dbReference>
<keyword evidence="4 5" id="KW-0408">Iron</keyword>
<dbReference type="InterPro" id="IPR017972">
    <property type="entry name" value="Cyt_P450_CS"/>
</dbReference>
<evidence type="ECO:0000313" key="8">
    <source>
        <dbReference type="Proteomes" id="UP000271241"/>
    </source>
</evidence>
<comment type="cofactor">
    <cofactor evidence="1 5">
        <name>heme</name>
        <dbReference type="ChEBI" id="CHEBI:30413"/>
    </cofactor>
</comment>
<dbReference type="Gene3D" id="1.10.630.10">
    <property type="entry name" value="Cytochrome P450"/>
    <property type="match status" value="1"/>
</dbReference>
<dbReference type="GO" id="GO:0004497">
    <property type="term" value="F:monooxygenase activity"/>
    <property type="evidence" value="ECO:0007669"/>
    <property type="project" value="UniProtKB-KW"/>
</dbReference>
<evidence type="ECO:0000256" key="5">
    <source>
        <dbReference type="PIRSR" id="PIRSR602401-1"/>
    </source>
</evidence>
<proteinExistence type="inferred from homology"/>
<dbReference type="AlphaFoldDB" id="A0A4P9XL69"/>
<dbReference type="InterPro" id="IPR036396">
    <property type="entry name" value="Cyt_P450_sf"/>
</dbReference>
<protein>
    <submittedName>
        <fullName evidence="7">Cytochrome P450</fullName>
    </submittedName>
</protein>
<keyword evidence="6" id="KW-0560">Oxidoreductase</keyword>
<dbReference type="Pfam" id="PF00067">
    <property type="entry name" value="p450"/>
    <property type="match status" value="1"/>
</dbReference>
<dbReference type="PANTHER" id="PTHR24305">
    <property type="entry name" value="CYTOCHROME P450"/>
    <property type="match status" value="1"/>
</dbReference>
<evidence type="ECO:0000256" key="1">
    <source>
        <dbReference type="ARBA" id="ARBA00001971"/>
    </source>
</evidence>
<keyword evidence="8" id="KW-1185">Reference proteome</keyword>
<dbReference type="PRINTS" id="PR00385">
    <property type="entry name" value="P450"/>
</dbReference>
<dbReference type="GO" id="GO:0005506">
    <property type="term" value="F:iron ion binding"/>
    <property type="evidence" value="ECO:0007669"/>
    <property type="project" value="InterPro"/>
</dbReference>
<evidence type="ECO:0000256" key="2">
    <source>
        <dbReference type="ARBA" id="ARBA00010617"/>
    </source>
</evidence>
<dbReference type="STRING" id="78915.A0A4P9XL69"/>
<reference evidence="8" key="1">
    <citation type="journal article" date="2018" name="Nat. Microbiol.">
        <title>Leveraging single-cell genomics to expand the fungal tree of life.</title>
        <authorList>
            <person name="Ahrendt S.R."/>
            <person name="Quandt C.A."/>
            <person name="Ciobanu D."/>
            <person name="Clum A."/>
            <person name="Salamov A."/>
            <person name="Andreopoulos B."/>
            <person name="Cheng J.F."/>
            <person name="Woyke T."/>
            <person name="Pelin A."/>
            <person name="Henrissat B."/>
            <person name="Reynolds N.K."/>
            <person name="Benny G.L."/>
            <person name="Smith M.E."/>
            <person name="James T.Y."/>
            <person name="Grigoriev I.V."/>
        </authorList>
    </citation>
    <scope>NUCLEOTIDE SEQUENCE [LARGE SCALE GENOMIC DNA]</scope>
    <source>
        <strain evidence="8">RSA 1356</strain>
    </source>
</reference>
<keyword evidence="6" id="KW-0503">Monooxygenase</keyword>
<feature type="binding site" description="axial binding residue" evidence="5">
    <location>
        <position position="423"/>
    </location>
    <ligand>
        <name>heme</name>
        <dbReference type="ChEBI" id="CHEBI:30413"/>
    </ligand>
    <ligandPart>
        <name>Fe</name>
        <dbReference type="ChEBI" id="CHEBI:18248"/>
    </ligandPart>
</feature>
<evidence type="ECO:0000256" key="6">
    <source>
        <dbReference type="RuleBase" id="RU000461"/>
    </source>
</evidence>
<gene>
    <name evidence="7" type="ORF">THASP1DRAFT_31593</name>
</gene>
<keyword evidence="3 5" id="KW-0479">Metal-binding</keyword>